<proteinExistence type="predicted"/>
<sequence length="95" mass="10156">MAQLLVSIMRAVGPATANSLFSLSIDDEHHYMGGYFVYYALSAIVLVAFWVGTLLPDDPSFELEDNVKSLPSSSSSSSAESGPSSSSSSTFTLRR</sequence>
<organism evidence="3">
    <name type="scientific">Ganoderma boninense</name>
    <dbReference type="NCBI Taxonomy" id="34458"/>
    <lineage>
        <taxon>Eukaryota</taxon>
        <taxon>Fungi</taxon>
        <taxon>Dikarya</taxon>
        <taxon>Basidiomycota</taxon>
        <taxon>Agaricomycotina</taxon>
        <taxon>Agaricomycetes</taxon>
        <taxon>Polyporales</taxon>
        <taxon>Polyporaceae</taxon>
        <taxon>Ganoderma</taxon>
    </lineage>
</organism>
<evidence type="ECO:0000313" key="3">
    <source>
        <dbReference type="EMBL" id="VWP00823.1"/>
    </source>
</evidence>
<dbReference type="GO" id="GO:0016746">
    <property type="term" value="F:acyltransferase activity"/>
    <property type="evidence" value="ECO:0007669"/>
    <property type="project" value="UniProtKB-KW"/>
</dbReference>
<keyword evidence="3" id="KW-0012">Acyltransferase</keyword>
<dbReference type="AlphaFoldDB" id="A0A5K1K4W6"/>
<reference evidence="3" key="1">
    <citation type="submission" date="2019-10" db="EMBL/GenBank/DDBJ databases">
        <authorList>
            <person name="Nor Muhammad N."/>
        </authorList>
    </citation>
    <scope>NUCLEOTIDE SEQUENCE</scope>
</reference>
<evidence type="ECO:0000256" key="1">
    <source>
        <dbReference type="SAM" id="MobiDB-lite"/>
    </source>
</evidence>
<evidence type="ECO:0000256" key="2">
    <source>
        <dbReference type="SAM" id="Phobius"/>
    </source>
</evidence>
<keyword evidence="2" id="KW-0472">Membrane</keyword>
<accession>A0A5K1K4W6</accession>
<feature type="transmembrane region" description="Helical" evidence="2">
    <location>
        <begin position="36"/>
        <end position="55"/>
    </location>
</feature>
<feature type="compositionally biased region" description="Low complexity" evidence="1">
    <location>
        <begin position="69"/>
        <end position="89"/>
    </location>
</feature>
<dbReference type="EC" id="2.3.1.-" evidence="3"/>
<dbReference type="EMBL" id="LR728847">
    <property type="protein sequence ID" value="VWP00823.1"/>
    <property type="molecule type" value="Genomic_DNA"/>
</dbReference>
<keyword evidence="2" id="KW-1133">Transmembrane helix</keyword>
<gene>
    <name evidence="3" type="primary">W7N2C1</name>
</gene>
<protein>
    <submittedName>
        <fullName evidence="3">Non-canonical non-ribosomal peptide synthetase FUB8 )</fullName>
        <ecNumber evidence="3">2.3.1.-</ecNumber>
    </submittedName>
</protein>
<keyword evidence="2" id="KW-0812">Transmembrane</keyword>
<feature type="region of interest" description="Disordered" evidence="1">
    <location>
        <begin position="66"/>
        <end position="95"/>
    </location>
</feature>
<name>A0A5K1K4W6_9APHY</name>
<keyword evidence="3" id="KW-0808">Transferase</keyword>